<name>A0ABX9FV03_9BURK</name>
<evidence type="ECO:0000256" key="1">
    <source>
        <dbReference type="SAM" id="Phobius"/>
    </source>
</evidence>
<organism evidence="2 3">
    <name type="scientific">Achromobacter marplatensis</name>
    <dbReference type="NCBI Taxonomy" id="470868"/>
    <lineage>
        <taxon>Bacteria</taxon>
        <taxon>Pseudomonadati</taxon>
        <taxon>Pseudomonadota</taxon>
        <taxon>Betaproteobacteria</taxon>
        <taxon>Burkholderiales</taxon>
        <taxon>Alcaligenaceae</taxon>
        <taxon>Achromobacter</taxon>
    </lineage>
</organism>
<protein>
    <submittedName>
        <fullName evidence="2">Uncharacterized protein</fullName>
    </submittedName>
</protein>
<feature type="transmembrane region" description="Helical" evidence="1">
    <location>
        <begin position="25"/>
        <end position="45"/>
    </location>
</feature>
<evidence type="ECO:0000313" key="2">
    <source>
        <dbReference type="EMBL" id="RBP10642.1"/>
    </source>
</evidence>
<reference evidence="2 3" key="1">
    <citation type="submission" date="2018-06" db="EMBL/GenBank/DDBJ databases">
        <title>Genomic Encyclopedia of Type Strains, Phase III (KMG-III): the genomes of soil and plant-associated and newly described type strains.</title>
        <authorList>
            <person name="Whitman W."/>
        </authorList>
    </citation>
    <scope>NUCLEOTIDE SEQUENCE [LARGE SCALE GENOMIC DNA]</scope>
    <source>
        <strain evidence="2 3">CECT 7342</strain>
    </source>
</reference>
<comment type="caution">
    <text evidence="2">The sequence shown here is derived from an EMBL/GenBank/DDBJ whole genome shotgun (WGS) entry which is preliminary data.</text>
</comment>
<sequence>MSTDFKFWFLIVLSAIYGASLLPKWLSWVFCSVTYAAAVLVWCGVMS</sequence>
<dbReference type="Proteomes" id="UP000252124">
    <property type="component" value="Unassembled WGS sequence"/>
</dbReference>
<keyword evidence="1" id="KW-0472">Membrane</keyword>
<accession>A0ABX9FV03</accession>
<keyword evidence="1" id="KW-0812">Transmembrane</keyword>
<keyword evidence="3" id="KW-1185">Reference proteome</keyword>
<gene>
    <name evidence="2" type="ORF">DFP87_1255</name>
</gene>
<dbReference type="EMBL" id="QNRM01000025">
    <property type="protein sequence ID" value="RBP10642.1"/>
    <property type="molecule type" value="Genomic_DNA"/>
</dbReference>
<evidence type="ECO:0000313" key="3">
    <source>
        <dbReference type="Proteomes" id="UP000252124"/>
    </source>
</evidence>
<keyword evidence="1" id="KW-1133">Transmembrane helix</keyword>
<proteinExistence type="predicted"/>